<comment type="caution">
    <text evidence="2">The sequence shown here is derived from an EMBL/GenBank/DDBJ whole genome shotgun (WGS) entry which is preliminary data.</text>
</comment>
<dbReference type="RefSeq" id="WP_081144536.1">
    <property type="nucleotide sequence ID" value="NZ_LVYD01000001.1"/>
</dbReference>
<evidence type="ECO:0000313" key="2">
    <source>
        <dbReference type="EMBL" id="OQP66837.1"/>
    </source>
</evidence>
<gene>
    <name evidence="2" type="ORF">A3860_00255</name>
</gene>
<sequence length="208" mass="23633">MKIAFRLFLFVNFLFWLSACIRTDKSSRNSNGTNNTADSGTANQVTDSVITTRVVQTTLQDCKKLDGSIFRFKEREDLSDLPENAKIPDSVHYTVIFRCENDSLKAVMFGPDPEGEHGLFYFKEDLDSVYTNNGFISFSLVEHELYLKPYTLNNYNKGIKYEVRGGSNERQLFRGKLAGDSIVFTCNSDPGGMCYSDTMVFRKINSIK</sequence>
<dbReference type="AlphaFoldDB" id="A0A1V9G8D3"/>
<proteinExistence type="predicted"/>
<evidence type="ECO:0000256" key="1">
    <source>
        <dbReference type="SAM" id="SignalP"/>
    </source>
</evidence>
<evidence type="ECO:0008006" key="4">
    <source>
        <dbReference type="Google" id="ProtNLM"/>
    </source>
</evidence>
<name>A0A1V9G8D3_9BACT</name>
<protein>
    <recommendedName>
        <fullName evidence="4">Lipoprotein</fullName>
    </recommendedName>
</protein>
<evidence type="ECO:0000313" key="3">
    <source>
        <dbReference type="Proteomes" id="UP000192796"/>
    </source>
</evidence>
<feature type="chain" id="PRO_5012912747" description="Lipoprotein" evidence="1">
    <location>
        <begin position="22"/>
        <end position="208"/>
    </location>
</feature>
<dbReference type="OrthoDB" id="1495239at2"/>
<dbReference type="Proteomes" id="UP000192796">
    <property type="component" value="Unassembled WGS sequence"/>
</dbReference>
<dbReference type="EMBL" id="LVYD01000001">
    <property type="protein sequence ID" value="OQP66837.1"/>
    <property type="molecule type" value="Genomic_DNA"/>
</dbReference>
<keyword evidence="1" id="KW-0732">Signal</keyword>
<accession>A0A1V9G8D3</accession>
<dbReference type="PROSITE" id="PS51257">
    <property type="entry name" value="PROKAR_LIPOPROTEIN"/>
    <property type="match status" value="1"/>
</dbReference>
<feature type="signal peptide" evidence="1">
    <location>
        <begin position="1"/>
        <end position="21"/>
    </location>
</feature>
<keyword evidence="3" id="KW-1185">Reference proteome</keyword>
<reference evidence="2 3" key="1">
    <citation type="submission" date="2016-03" db="EMBL/GenBank/DDBJ databases">
        <title>Niastella vici sp. nov., isolated from farmland soil.</title>
        <authorList>
            <person name="Chen L."/>
            <person name="Wang D."/>
            <person name="Yang S."/>
            <person name="Wang G."/>
        </authorList>
    </citation>
    <scope>NUCLEOTIDE SEQUENCE [LARGE SCALE GENOMIC DNA]</scope>
    <source>
        <strain evidence="2 3">DJ57</strain>
    </source>
</reference>
<organism evidence="2 3">
    <name type="scientific">Niastella vici</name>
    <dbReference type="NCBI Taxonomy" id="1703345"/>
    <lineage>
        <taxon>Bacteria</taxon>
        <taxon>Pseudomonadati</taxon>
        <taxon>Bacteroidota</taxon>
        <taxon>Chitinophagia</taxon>
        <taxon>Chitinophagales</taxon>
        <taxon>Chitinophagaceae</taxon>
        <taxon>Niastella</taxon>
    </lineage>
</organism>